<proteinExistence type="predicted"/>
<dbReference type="Proteomes" id="UP000223734">
    <property type="component" value="Segment"/>
</dbReference>
<name>A0A1W6JH44_9CAUD</name>
<evidence type="ECO:0000313" key="1">
    <source>
        <dbReference type="EMBL" id="ARM65535.1"/>
    </source>
</evidence>
<reference evidence="1 2" key="1">
    <citation type="journal article" date="2017" name="Viruses">
        <title>Phage Biodiversity in Artisanal Cheese Wheys Reflects the Complexity of the Fermentation Process.</title>
        <authorList>
            <person name="Mahony J."/>
            <person name="Moscarelli A."/>
            <person name="Kelleher P."/>
            <person name="Lugli G.A."/>
            <person name="Ventura M."/>
            <person name="Settanni L."/>
            <person name="van Sinderen D."/>
        </authorList>
    </citation>
    <scope>NUCLEOTIDE SEQUENCE [LARGE SCALE GENOMIC DNA]</scope>
</reference>
<organism evidence="1 2">
    <name type="scientific">Lactococcus phage R3.4</name>
    <dbReference type="NCBI Taxonomy" id="1965483"/>
    <lineage>
        <taxon>Viruses</taxon>
        <taxon>Duplodnaviria</taxon>
        <taxon>Heunggongvirae</taxon>
        <taxon>Uroviricota</taxon>
        <taxon>Caudoviricetes</taxon>
        <taxon>Skunavirus</taxon>
        <taxon>Skunavirus R31</taxon>
    </lineage>
</organism>
<sequence>MSENIRTAKLLLTEFKNDLTREQYESYQLMIEALEELRKIEKTDK</sequence>
<dbReference type="EMBL" id="KY554760">
    <property type="protein sequence ID" value="ARM65535.1"/>
    <property type="molecule type" value="Genomic_DNA"/>
</dbReference>
<gene>
    <name evidence="1" type="ORF">R34_033</name>
</gene>
<evidence type="ECO:0000313" key="2">
    <source>
        <dbReference type="Proteomes" id="UP000223734"/>
    </source>
</evidence>
<protein>
    <submittedName>
        <fullName evidence="1">Uncharacterized protein</fullName>
    </submittedName>
</protein>
<accession>A0A1W6JH44</accession>